<dbReference type="InterPro" id="IPR050194">
    <property type="entry name" value="Glycosyltransferase_grp1"/>
</dbReference>
<dbReference type="InterPro" id="IPR001296">
    <property type="entry name" value="Glyco_trans_1"/>
</dbReference>
<comment type="caution">
    <text evidence="5">The sequence shown here is derived from an EMBL/GenBank/DDBJ whole genome shotgun (WGS) entry which is preliminary data.</text>
</comment>
<accession>A0A6P0HM71</accession>
<evidence type="ECO:0000313" key="5">
    <source>
        <dbReference type="EMBL" id="NEN79390.1"/>
    </source>
</evidence>
<dbReference type="PANTHER" id="PTHR45947">
    <property type="entry name" value="SULFOQUINOVOSYL TRANSFERASE SQD2"/>
    <property type="match status" value="1"/>
</dbReference>
<protein>
    <submittedName>
        <fullName evidence="5">Glycosyltransferase family 4 protein</fullName>
    </submittedName>
</protein>
<feature type="domain" description="Glycosyl transferase family 1" evidence="3">
    <location>
        <begin position="196"/>
        <end position="349"/>
    </location>
</feature>
<dbReference type="InterPro" id="IPR028098">
    <property type="entry name" value="Glyco_trans_4-like_N"/>
</dbReference>
<evidence type="ECO:0000259" key="4">
    <source>
        <dbReference type="Pfam" id="PF13439"/>
    </source>
</evidence>
<dbReference type="Gene3D" id="3.40.50.2000">
    <property type="entry name" value="Glycogen Phosphorylase B"/>
    <property type="match status" value="2"/>
</dbReference>
<dbReference type="Proteomes" id="UP000468687">
    <property type="component" value="Unassembled WGS sequence"/>
</dbReference>
<organism evidence="5 6">
    <name type="scientific">Nocardioides zeae</name>
    <dbReference type="NCBI Taxonomy" id="1457234"/>
    <lineage>
        <taxon>Bacteria</taxon>
        <taxon>Bacillati</taxon>
        <taxon>Actinomycetota</taxon>
        <taxon>Actinomycetes</taxon>
        <taxon>Propionibacteriales</taxon>
        <taxon>Nocardioidaceae</taxon>
        <taxon>Nocardioides</taxon>
    </lineage>
</organism>
<proteinExistence type="predicted"/>
<evidence type="ECO:0000256" key="1">
    <source>
        <dbReference type="ARBA" id="ARBA00022676"/>
    </source>
</evidence>
<keyword evidence="6" id="KW-1185">Reference proteome</keyword>
<dbReference type="Pfam" id="PF13439">
    <property type="entry name" value="Glyco_transf_4"/>
    <property type="match status" value="1"/>
</dbReference>
<dbReference type="CDD" id="cd03801">
    <property type="entry name" value="GT4_PimA-like"/>
    <property type="match status" value="1"/>
</dbReference>
<dbReference type="SUPFAM" id="SSF53756">
    <property type="entry name" value="UDP-Glycosyltransferase/glycogen phosphorylase"/>
    <property type="match status" value="1"/>
</dbReference>
<evidence type="ECO:0000313" key="6">
    <source>
        <dbReference type="Proteomes" id="UP000468687"/>
    </source>
</evidence>
<keyword evidence="2 5" id="KW-0808">Transferase</keyword>
<evidence type="ECO:0000259" key="3">
    <source>
        <dbReference type="Pfam" id="PF00534"/>
    </source>
</evidence>
<dbReference type="Pfam" id="PF00534">
    <property type="entry name" value="Glycos_transf_1"/>
    <property type="match status" value="1"/>
</dbReference>
<reference evidence="5 6" key="1">
    <citation type="journal article" date="2014" name="Int. J. Syst. Evol. Microbiol.">
        <title>Nocardioides zeae sp. nov., isolated from the stem of Zea mays.</title>
        <authorList>
            <person name="Glaeser S.P."/>
            <person name="McInroy J.A."/>
            <person name="Busse H.J."/>
            <person name="Kampfer P."/>
        </authorList>
    </citation>
    <scope>NUCLEOTIDE SEQUENCE [LARGE SCALE GENOMIC DNA]</scope>
    <source>
        <strain evidence="5 6">JCM 30728</strain>
    </source>
</reference>
<sequence length="375" mass="41125">MGGRVRVHGTSVVFLSWRDATHPEAGGAERYLTQVAAGLAERGAHVTVFSAATHGRPTAETVDGVRLVRAGSRTTVYLHGLWALLRGRLGRPDVVVDVQNGIPFLARLVTRRPVVVLVHHVHREQWPVIFPGLAWRLGWWIESRLSPWVYRRDRYVTVSRATRDELVRMGVDDSRIDIVRNGCEPPLAVTTGRSPTPLVCVVGRLVPHKQVEHAIEAVAALRPDLPDLRLVVVGDGWWSDELVDLAEQRGITDAVDFLGYVDERTKHEVYAASWVMALPSLKEGWGIVVSEAGAHGVPTVAYADAGGTTESVHDGESGILADDRAAFVEALRRVLTDPVERRRLSDGARAVSAELDWIATEKAFADVLRATVEGT</sequence>
<dbReference type="GO" id="GO:0016757">
    <property type="term" value="F:glycosyltransferase activity"/>
    <property type="evidence" value="ECO:0007669"/>
    <property type="project" value="UniProtKB-KW"/>
</dbReference>
<feature type="domain" description="Glycosyltransferase subfamily 4-like N-terminal" evidence="4">
    <location>
        <begin position="26"/>
        <end position="183"/>
    </location>
</feature>
<name>A0A6P0HM71_9ACTN</name>
<gene>
    <name evidence="5" type="ORF">G3T38_13985</name>
</gene>
<dbReference type="PANTHER" id="PTHR45947:SF3">
    <property type="entry name" value="SULFOQUINOVOSYL TRANSFERASE SQD2"/>
    <property type="match status" value="1"/>
</dbReference>
<dbReference type="EMBL" id="JAAGXA010000009">
    <property type="protein sequence ID" value="NEN79390.1"/>
    <property type="molecule type" value="Genomic_DNA"/>
</dbReference>
<evidence type="ECO:0000256" key="2">
    <source>
        <dbReference type="ARBA" id="ARBA00022679"/>
    </source>
</evidence>
<dbReference type="AlphaFoldDB" id="A0A6P0HM71"/>
<dbReference type="GO" id="GO:1901137">
    <property type="term" value="P:carbohydrate derivative biosynthetic process"/>
    <property type="evidence" value="ECO:0007669"/>
    <property type="project" value="UniProtKB-ARBA"/>
</dbReference>
<keyword evidence="1" id="KW-0328">Glycosyltransferase</keyword>